<evidence type="ECO:0000256" key="1">
    <source>
        <dbReference type="SAM" id="SignalP"/>
    </source>
</evidence>
<keyword evidence="1" id="KW-0732">Signal</keyword>
<feature type="chain" id="PRO_5039712237" evidence="1">
    <location>
        <begin position="26"/>
        <end position="103"/>
    </location>
</feature>
<evidence type="ECO:0000313" key="2">
    <source>
        <dbReference type="EMBL" id="SCF08406.1"/>
    </source>
</evidence>
<dbReference type="AlphaFoldDB" id="A0A1C4XJ41"/>
<proteinExistence type="predicted"/>
<accession>A0A1C4XJ41</accession>
<name>A0A1C4XJ41_MICEC</name>
<feature type="signal peptide" evidence="1">
    <location>
        <begin position="1"/>
        <end position="25"/>
    </location>
</feature>
<sequence>MRMFRRALAATAVAGAFTASMLAGAAPASAATEGAQAVGWYNGYGSSSTSSMAIYMAENDAKWKAELAGFNAFLDCRTTYSNVTQSGPYFFNANVQIYCYNFS</sequence>
<reference evidence="3" key="1">
    <citation type="submission" date="2016-06" db="EMBL/GenBank/DDBJ databases">
        <authorList>
            <person name="Varghese N."/>
            <person name="Submissions Spin"/>
        </authorList>
    </citation>
    <scope>NUCLEOTIDE SEQUENCE [LARGE SCALE GENOMIC DNA]</scope>
    <source>
        <strain evidence="3">DSM 43816</strain>
    </source>
</reference>
<dbReference type="OrthoDB" id="3405067at2"/>
<organism evidence="2 3">
    <name type="scientific">Micromonospora echinospora</name>
    <name type="common">Micromonospora purpurea</name>
    <dbReference type="NCBI Taxonomy" id="1877"/>
    <lineage>
        <taxon>Bacteria</taxon>
        <taxon>Bacillati</taxon>
        <taxon>Actinomycetota</taxon>
        <taxon>Actinomycetes</taxon>
        <taxon>Micromonosporales</taxon>
        <taxon>Micromonosporaceae</taxon>
        <taxon>Micromonospora</taxon>
    </lineage>
</organism>
<dbReference type="RefSeq" id="WP_094977943.1">
    <property type="nucleotide sequence ID" value="NZ_LT607413.1"/>
</dbReference>
<dbReference type="InParanoid" id="A0A1C4XJ41"/>
<dbReference type="EMBL" id="LT607413">
    <property type="protein sequence ID" value="SCF08406.1"/>
    <property type="molecule type" value="Genomic_DNA"/>
</dbReference>
<gene>
    <name evidence="2" type="ORF">GA0070618_3095</name>
</gene>
<protein>
    <submittedName>
        <fullName evidence="2">Uncharacterized protein</fullName>
    </submittedName>
</protein>
<dbReference type="InterPro" id="IPR006311">
    <property type="entry name" value="TAT_signal"/>
</dbReference>
<dbReference type="PROSITE" id="PS51318">
    <property type="entry name" value="TAT"/>
    <property type="match status" value="1"/>
</dbReference>
<dbReference type="Proteomes" id="UP000198253">
    <property type="component" value="Chromosome I"/>
</dbReference>
<keyword evidence="3" id="KW-1185">Reference proteome</keyword>
<evidence type="ECO:0000313" key="3">
    <source>
        <dbReference type="Proteomes" id="UP000198253"/>
    </source>
</evidence>